<proteinExistence type="predicted"/>
<accession>A0A2G9CCQ0</accession>
<evidence type="ECO:0000256" key="1">
    <source>
        <dbReference type="ARBA" id="ARBA00022679"/>
    </source>
</evidence>
<evidence type="ECO:0000313" key="3">
    <source>
        <dbReference type="EMBL" id="PIM54165.1"/>
    </source>
</evidence>
<dbReference type="RefSeq" id="WP_099860473.1">
    <property type="nucleotide sequence ID" value="NZ_PEOG01000012.1"/>
</dbReference>
<gene>
    <name evidence="3" type="ORF">CS062_05660</name>
</gene>
<dbReference type="EMBL" id="PEOG01000012">
    <property type="protein sequence ID" value="PIM54165.1"/>
    <property type="molecule type" value="Genomic_DNA"/>
</dbReference>
<dbReference type="AlphaFoldDB" id="A0A2G9CCQ0"/>
<dbReference type="InterPro" id="IPR016181">
    <property type="entry name" value="Acyl_CoA_acyltransferase"/>
</dbReference>
<reference evidence="3 4" key="1">
    <citation type="submission" date="2017-11" db="EMBL/GenBank/DDBJ databases">
        <title>Draft genome sequence of Mitsuaria sp. HWN-4.</title>
        <authorList>
            <person name="Gundlapally S.R."/>
        </authorList>
    </citation>
    <scope>NUCLEOTIDE SEQUENCE [LARGE SCALE GENOMIC DNA]</scope>
    <source>
        <strain evidence="3 4">HWN-4</strain>
    </source>
</reference>
<evidence type="ECO:0000313" key="4">
    <source>
        <dbReference type="Proteomes" id="UP000231501"/>
    </source>
</evidence>
<dbReference type="Proteomes" id="UP000231501">
    <property type="component" value="Unassembled WGS sequence"/>
</dbReference>
<organism evidence="3 4">
    <name type="scientific">Roseateles chitinivorans</name>
    <dbReference type="NCBI Taxonomy" id="2917965"/>
    <lineage>
        <taxon>Bacteria</taxon>
        <taxon>Pseudomonadati</taxon>
        <taxon>Pseudomonadota</taxon>
        <taxon>Betaproteobacteria</taxon>
        <taxon>Burkholderiales</taxon>
        <taxon>Sphaerotilaceae</taxon>
        <taxon>Roseateles</taxon>
    </lineage>
</organism>
<dbReference type="PANTHER" id="PTHR13947">
    <property type="entry name" value="GNAT FAMILY N-ACETYLTRANSFERASE"/>
    <property type="match status" value="1"/>
</dbReference>
<dbReference type="CDD" id="cd04301">
    <property type="entry name" value="NAT_SF"/>
    <property type="match status" value="1"/>
</dbReference>
<feature type="domain" description="N-acetyltransferase" evidence="2">
    <location>
        <begin position="19"/>
        <end position="184"/>
    </location>
</feature>
<dbReference type="InterPro" id="IPR000182">
    <property type="entry name" value="GNAT_dom"/>
</dbReference>
<name>A0A2G9CCQ0_9BURK</name>
<dbReference type="GO" id="GO:0008080">
    <property type="term" value="F:N-acetyltransferase activity"/>
    <property type="evidence" value="ECO:0007669"/>
    <property type="project" value="InterPro"/>
</dbReference>
<keyword evidence="1 3" id="KW-0808">Transferase</keyword>
<sequence length="190" mass="21257">MSDSNDWTTAEGRPAEGVITLRLLTAADLPAYKALRDVMLARHEQAFTSDAETERAREAASYRVRLHPQAGGKSLFTLGAWSGERLVGALTCEHENRKKVMHIAHLIGMMVDDEFRGRGIGKRLLRQALALLRREPRLETVTLSVTAVNQAAIAVYRQAGFTRYGHLPRAIRLSDGRYYAKDLMSLDLRP</sequence>
<dbReference type="InterPro" id="IPR050769">
    <property type="entry name" value="NAT_camello-type"/>
</dbReference>
<evidence type="ECO:0000259" key="2">
    <source>
        <dbReference type="PROSITE" id="PS51186"/>
    </source>
</evidence>
<dbReference type="PANTHER" id="PTHR13947:SF37">
    <property type="entry name" value="LD18367P"/>
    <property type="match status" value="1"/>
</dbReference>
<comment type="caution">
    <text evidence="3">The sequence shown here is derived from an EMBL/GenBank/DDBJ whole genome shotgun (WGS) entry which is preliminary data.</text>
</comment>
<dbReference type="PROSITE" id="PS51186">
    <property type="entry name" value="GNAT"/>
    <property type="match status" value="1"/>
</dbReference>
<protein>
    <submittedName>
        <fullName evidence="3">GNAT family N-acetyltransferase</fullName>
    </submittedName>
</protein>
<dbReference type="Gene3D" id="3.40.630.30">
    <property type="match status" value="1"/>
</dbReference>
<keyword evidence="4" id="KW-1185">Reference proteome</keyword>
<dbReference type="SUPFAM" id="SSF55729">
    <property type="entry name" value="Acyl-CoA N-acyltransferases (Nat)"/>
    <property type="match status" value="1"/>
</dbReference>
<dbReference type="OrthoDB" id="9799092at2"/>
<dbReference type="Pfam" id="PF00583">
    <property type="entry name" value="Acetyltransf_1"/>
    <property type="match status" value="1"/>
</dbReference>